<evidence type="ECO:0000256" key="1">
    <source>
        <dbReference type="SAM" id="Coils"/>
    </source>
</evidence>
<feature type="coiled-coil region" evidence="1">
    <location>
        <begin position="30"/>
        <end position="88"/>
    </location>
</feature>
<dbReference type="EMBL" id="LR796237">
    <property type="protein sequence ID" value="CAB4130085.1"/>
    <property type="molecule type" value="Genomic_DNA"/>
</dbReference>
<name>A0A6J5L7U6_9CAUD</name>
<accession>A0A6J5L7U6</accession>
<sequence length="145" mass="16816">MPEQTPNASPEVAFDRRAPHTQANWVRVALNEQNTKIEKVATDLENLTDLVAKAIPDNDAKAHYDVHYRLIQWEIRQKEEEARKLLEDTERRQFYTKIKQDIIQNALRAGLIVVLTLMVLGTQTKFKEWIFTSVAAEKTSQEVKK</sequence>
<protein>
    <submittedName>
        <fullName evidence="2">Uncharacterized protein</fullName>
    </submittedName>
</protein>
<reference evidence="2" key="1">
    <citation type="submission" date="2020-04" db="EMBL/GenBank/DDBJ databases">
        <authorList>
            <person name="Chiriac C."/>
            <person name="Salcher M."/>
            <person name="Ghai R."/>
            <person name="Kavagutti S V."/>
        </authorList>
    </citation>
    <scope>NUCLEOTIDE SEQUENCE</scope>
</reference>
<gene>
    <name evidence="2" type="ORF">UFOVP116_262</name>
</gene>
<organism evidence="2">
    <name type="scientific">uncultured Caudovirales phage</name>
    <dbReference type="NCBI Taxonomy" id="2100421"/>
    <lineage>
        <taxon>Viruses</taxon>
        <taxon>Duplodnaviria</taxon>
        <taxon>Heunggongvirae</taxon>
        <taxon>Uroviricota</taxon>
        <taxon>Caudoviricetes</taxon>
        <taxon>Peduoviridae</taxon>
        <taxon>Maltschvirus</taxon>
        <taxon>Maltschvirus maltsch</taxon>
    </lineage>
</organism>
<keyword evidence="1" id="KW-0175">Coiled coil</keyword>
<evidence type="ECO:0000313" key="2">
    <source>
        <dbReference type="EMBL" id="CAB4130085.1"/>
    </source>
</evidence>
<proteinExistence type="predicted"/>